<organism evidence="2 3">
    <name type="scientific">Haloactinomyces albus</name>
    <dbReference type="NCBI Taxonomy" id="1352928"/>
    <lineage>
        <taxon>Bacteria</taxon>
        <taxon>Bacillati</taxon>
        <taxon>Actinomycetota</taxon>
        <taxon>Actinomycetes</taxon>
        <taxon>Actinopolysporales</taxon>
        <taxon>Actinopolysporaceae</taxon>
        <taxon>Haloactinomyces</taxon>
    </lineage>
</organism>
<keyword evidence="1" id="KW-0472">Membrane</keyword>
<dbReference type="Proteomes" id="UP001180845">
    <property type="component" value="Unassembled WGS sequence"/>
</dbReference>
<keyword evidence="1" id="KW-1133">Transmembrane helix</keyword>
<accession>A0AAE4CLR8</accession>
<evidence type="ECO:0000313" key="2">
    <source>
        <dbReference type="EMBL" id="MDR7302124.1"/>
    </source>
</evidence>
<sequence>MEPGVLSYVVFLIIGVALVFVDGRLIRRSGETYLEEVYPDPKVADSVNRLITVLFHLAVLGILALFSTAEMNVGSPIETVVARTGVMLLVLAVAHAITIWALSRIRSRQREQRMKAELTTRAEERMEQDRS</sequence>
<feature type="transmembrane region" description="Helical" evidence="1">
    <location>
        <begin position="86"/>
        <end position="105"/>
    </location>
</feature>
<feature type="transmembrane region" description="Helical" evidence="1">
    <location>
        <begin position="47"/>
        <end position="66"/>
    </location>
</feature>
<keyword evidence="2" id="KW-0418">Kinase</keyword>
<protein>
    <submittedName>
        <fullName evidence="2">Signal transduction histidine kinase</fullName>
    </submittedName>
</protein>
<reference evidence="2" key="1">
    <citation type="submission" date="2023-07" db="EMBL/GenBank/DDBJ databases">
        <title>Sequencing the genomes of 1000 actinobacteria strains.</title>
        <authorList>
            <person name="Klenk H.-P."/>
        </authorList>
    </citation>
    <scope>NUCLEOTIDE SEQUENCE</scope>
    <source>
        <strain evidence="2">DSM 45977</strain>
    </source>
</reference>
<proteinExistence type="predicted"/>
<dbReference type="AlphaFoldDB" id="A0AAE4CLR8"/>
<dbReference type="EMBL" id="JAVDXW010000001">
    <property type="protein sequence ID" value="MDR7302124.1"/>
    <property type="molecule type" value="Genomic_DNA"/>
</dbReference>
<evidence type="ECO:0000313" key="3">
    <source>
        <dbReference type="Proteomes" id="UP001180845"/>
    </source>
</evidence>
<feature type="transmembrane region" description="Helical" evidence="1">
    <location>
        <begin position="6"/>
        <end position="26"/>
    </location>
</feature>
<dbReference type="GO" id="GO:0016301">
    <property type="term" value="F:kinase activity"/>
    <property type="evidence" value="ECO:0007669"/>
    <property type="project" value="UniProtKB-KW"/>
</dbReference>
<dbReference type="RefSeq" id="WP_310273392.1">
    <property type="nucleotide sequence ID" value="NZ_JAVDXW010000001.1"/>
</dbReference>
<evidence type="ECO:0000256" key="1">
    <source>
        <dbReference type="SAM" id="Phobius"/>
    </source>
</evidence>
<gene>
    <name evidence="2" type="ORF">JOF55_002305</name>
</gene>
<comment type="caution">
    <text evidence="2">The sequence shown here is derived from an EMBL/GenBank/DDBJ whole genome shotgun (WGS) entry which is preliminary data.</text>
</comment>
<keyword evidence="3" id="KW-1185">Reference proteome</keyword>
<keyword evidence="2" id="KW-0808">Transferase</keyword>
<keyword evidence="1" id="KW-0812">Transmembrane</keyword>
<name>A0AAE4CLR8_9ACTN</name>